<sequence>LRHFYDFEYGCGGSGRVNVVEVRPVGFGVVLRYKAYDRFIGPGVGKEALASFSTYCQRHYSARVGDGISNRQDADDVRQFEFVVALL</sequence>
<reference evidence="1" key="1">
    <citation type="journal article" date="2014" name="Front. Microbiol.">
        <title>High frequency of phylogenetically diverse reductive dehalogenase-homologous genes in deep subseafloor sedimentary metagenomes.</title>
        <authorList>
            <person name="Kawai M."/>
            <person name="Futagami T."/>
            <person name="Toyoda A."/>
            <person name="Takaki Y."/>
            <person name="Nishi S."/>
            <person name="Hori S."/>
            <person name="Arai W."/>
            <person name="Tsubouchi T."/>
            <person name="Morono Y."/>
            <person name="Uchiyama I."/>
            <person name="Ito T."/>
            <person name="Fujiyama A."/>
            <person name="Inagaki F."/>
            <person name="Takami H."/>
        </authorList>
    </citation>
    <scope>NUCLEOTIDE SEQUENCE</scope>
    <source>
        <strain evidence="1">Expedition CK06-06</strain>
    </source>
</reference>
<accession>X1BDB6</accession>
<proteinExistence type="predicted"/>
<protein>
    <submittedName>
        <fullName evidence="1">Uncharacterized protein</fullName>
    </submittedName>
</protein>
<comment type="caution">
    <text evidence="1">The sequence shown here is derived from an EMBL/GenBank/DDBJ whole genome shotgun (WGS) entry which is preliminary data.</text>
</comment>
<dbReference type="EMBL" id="BART01009875">
    <property type="protein sequence ID" value="GAG82123.1"/>
    <property type="molecule type" value="Genomic_DNA"/>
</dbReference>
<gene>
    <name evidence="1" type="ORF">S01H4_21731</name>
</gene>
<organism evidence="1">
    <name type="scientific">marine sediment metagenome</name>
    <dbReference type="NCBI Taxonomy" id="412755"/>
    <lineage>
        <taxon>unclassified sequences</taxon>
        <taxon>metagenomes</taxon>
        <taxon>ecological metagenomes</taxon>
    </lineage>
</organism>
<name>X1BDB6_9ZZZZ</name>
<feature type="non-terminal residue" evidence="1">
    <location>
        <position position="1"/>
    </location>
</feature>
<dbReference type="AlphaFoldDB" id="X1BDB6"/>
<evidence type="ECO:0000313" key="1">
    <source>
        <dbReference type="EMBL" id="GAG82123.1"/>
    </source>
</evidence>